<protein>
    <submittedName>
        <fullName evidence="1">Uncharacterized protein</fullName>
    </submittedName>
</protein>
<reference evidence="1" key="2">
    <citation type="journal article" date="2015" name="Data Brief">
        <title>Shoot transcriptome of the giant reed, Arundo donax.</title>
        <authorList>
            <person name="Barrero R.A."/>
            <person name="Guerrero F.D."/>
            <person name="Moolhuijzen P."/>
            <person name="Goolsby J.A."/>
            <person name="Tidwell J."/>
            <person name="Bellgard S.E."/>
            <person name="Bellgard M.I."/>
        </authorList>
    </citation>
    <scope>NUCLEOTIDE SEQUENCE</scope>
    <source>
        <tissue evidence="1">Shoot tissue taken approximately 20 cm above the soil surface</tissue>
    </source>
</reference>
<organism evidence="1">
    <name type="scientific">Arundo donax</name>
    <name type="common">Giant reed</name>
    <name type="synonym">Donax arundinaceus</name>
    <dbReference type="NCBI Taxonomy" id="35708"/>
    <lineage>
        <taxon>Eukaryota</taxon>
        <taxon>Viridiplantae</taxon>
        <taxon>Streptophyta</taxon>
        <taxon>Embryophyta</taxon>
        <taxon>Tracheophyta</taxon>
        <taxon>Spermatophyta</taxon>
        <taxon>Magnoliopsida</taxon>
        <taxon>Liliopsida</taxon>
        <taxon>Poales</taxon>
        <taxon>Poaceae</taxon>
        <taxon>PACMAD clade</taxon>
        <taxon>Arundinoideae</taxon>
        <taxon>Arundineae</taxon>
        <taxon>Arundo</taxon>
    </lineage>
</organism>
<dbReference type="EMBL" id="GBRH01204660">
    <property type="protein sequence ID" value="JAD93235.1"/>
    <property type="molecule type" value="Transcribed_RNA"/>
</dbReference>
<reference evidence="1" key="1">
    <citation type="submission" date="2014-09" db="EMBL/GenBank/DDBJ databases">
        <authorList>
            <person name="Magalhaes I.L.F."/>
            <person name="Oliveira U."/>
            <person name="Santos F.R."/>
            <person name="Vidigal T.H.D.A."/>
            <person name="Brescovit A.D."/>
            <person name="Santos A.J."/>
        </authorList>
    </citation>
    <scope>NUCLEOTIDE SEQUENCE</scope>
    <source>
        <tissue evidence="1">Shoot tissue taken approximately 20 cm above the soil surface</tissue>
    </source>
</reference>
<sequence length="104" mass="11643">MQVVAFCTHDLVGAREEDDRHLLTQAHDALPVALNIIKIDILLYQNWSIAVLSPFRKTQCVVFVVCSPLGSSNVCRVQGQFQLRNLLLKSTKLTLVSLHIILGF</sequence>
<dbReference type="AlphaFoldDB" id="A0A0A9E5S5"/>
<evidence type="ECO:0000313" key="1">
    <source>
        <dbReference type="EMBL" id="JAD93235.1"/>
    </source>
</evidence>
<name>A0A0A9E5S5_ARUDO</name>
<proteinExistence type="predicted"/>
<accession>A0A0A9E5S5</accession>